<dbReference type="GO" id="GO:0016887">
    <property type="term" value="F:ATP hydrolysis activity"/>
    <property type="evidence" value="ECO:0007669"/>
    <property type="project" value="InterPro"/>
</dbReference>
<accession>A0A4R7HUF4</accession>
<name>A0A4R7HUF4_9ACTN</name>
<dbReference type="Gene3D" id="3.40.50.300">
    <property type="entry name" value="P-loop containing nucleotide triphosphate hydrolases"/>
    <property type="match status" value="1"/>
</dbReference>
<keyword evidence="3 6" id="KW-0067">ATP-binding</keyword>
<evidence type="ECO:0000259" key="5">
    <source>
        <dbReference type="PROSITE" id="PS50893"/>
    </source>
</evidence>
<evidence type="ECO:0000313" key="6">
    <source>
        <dbReference type="EMBL" id="TDT14571.1"/>
    </source>
</evidence>
<dbReference type="SUPFAM" id="SSF52540">
    <property type="entry name" value="P-loop containing nucleoside triphosphate hydrolases"/>
    <property type="match status" value="1"/>
</dbReference>
<dbReference type="PANTHER" id="PTHR24220:SF685">
    <property type="entry name" value="ABC TRANSPORTER RELATED"/>
    <property type="match status" value="1"/>
</dbReference>
<dbReference type="RefSeq" id="WP_133867108.1">
    <property type="nucleotide sequence ID" value="NZ_SOAU01000001.1"/>
</dbReference>
<dbReference type="InterPro" id="IPR017911">
    <property type="entry name" value="MacB-like_ATP-bd"/>
</dbReference>
<dbReference type="InterPro" id="IPR003593">
    <property type="entry name" value="AAA+_ATPase"/>
</dbReference>
<dbReference type="GO" id="GO:0098796">
    <property type="term" value="C:membrane protein complex"/>
    <property type="evidence" value="ECO:0007669"/>
    <property type="project" value="UniProtKB-ARBA"/>
</dbReference>
<dbReference type="GO" id="GO:0005524">
    <property type="term" value="F:ATP binding"/>
    <property type="evidence" value="ECO:0007669"/>
    <property type="project" value="UniProtKB-KW"/>
</dbReference>
<dbReference type="InterPro" id="IPR017871">
    <property type="entry name" value="ABC_transporter-like_CS"/>
</dbReference>
<dbReference type="Proteomes" id="UP000294558">
    <property type="component" value="Unassembled WGS sequence"/>
</dbReference>
<dbReference type="PANTHER" id="PTHR24220">
    <property type="entry name" value="IMPORT ATP-BINDING PROTEIN"/>
    <property type="match status" value="1"/>
</dbReference>
<proteinExistence type="predicted"/>
<keyword evidence="1" id="KW-0813">Transport</keyword>
<feature type="domain" description="ABC transporter" evidence="5">
    <location>
        <begin position="28"/>
        <end position="264"/>
    </location>
</feature>
<evidence type="ECO:0000256" key="4">
    <source>
        <dbReference type="SAM" id="MobiDB-lite"/>
    </source>
</evidence>
<dbReference type="SMART" id="SM00382">
    <property type="entry name" value="AAA"/>
    <property type="match status" value="1"/>
</dbReference>
<evidence type="ECO:0000313" key="7">
    <source>
        <dbReference type="Proteomes" id="UP000294558"/>
    </source>
</evidence>
<dbReference type="PROSITE" id="PS50893">
    <property type="entry name" value="ABC_TRANSPORTER_2"/>
    <property type="match status" value="1"/>
</dbReference>
<dbReference type="CDD" id="cd03255">
    <property type="entry name" value="ABC_MJ0796_LolCDE_FtsE"/>
    <property type="match status" value="1"/>
</dbReference>
<dbReference type="PROSITE" id="PS00211">
    <property type="entry name" value="ABC_TRANSPORTER_1"/>
    <property type="match status" value="1"/>
</dbReference>
<evidence type="ECO:0000256" key="2">
    <source>
        <dbReference type="ARBA" id="ARBA00022741"/>
    </source>
</evidence>
<dbReference type="OrthoDB" id="9802264at2"/>
<feature type="region of interest" description="Disordered" evidence="4">
    <location>
        <begin position="1"/>
        <end position="20"/>
    </location>
</feature>
<dbReference type="FunFam" id="3.40.50.300:FF:000032">
    <property type="entry name" value="Export ABC transporter ATP-binding protein"/>
    <property type="match status" value="1"/>
</dbReference>
<evidence type="ECO:0000256" key="1">
    <source>
        <dbReference type="ARBA" id="ARBA00022448"/>
    </source>
</evidence>
<organism evidence="6 7">
    <name type="scientific">Ilumatobacter fluminis</name>
    <dbReference type="NCBI Taxonomy" id="467091"/>
    <lineage>
        <taxon>Bacteria</taxon>
        <taxon>Bacillati</taxon>
        <taxon>Actinomycetota</taxon>
        <taxon>Acidimicrobiia</taxon>
        <taxon>Acidimicrobiales</taxon>
        <taxon>Ilumatobacteraceae</taxon>
        <taxon>Ilumatobacter</taxon>
    </lineage>
</organism>
<dbReference type="GO" id="GO:0005886">
    <property type="term" value="C:plasma membrane"/>
    <property type="evidence" value="ECO:0007669"/>
    <property type="project" value="TreeGrafter"/>
</dbReference>
<keyword evidence="7" id="KW-1185">Reference proteome</keyword>
<dbReference type="Pfam" id="PF00005">
    <property type="entry name" value="ABC_tran"/>
    <property type="match status" value="1"/>
</dbReference>
<dbReference type="EMBL" id="SOAU01000001">
    <property type="protein sequence ID" value="TDT14571.1"/>
    <property type="molecule type" value="Genomic_DNA"/>
</dbReference>
<dbReference type="InterPro" id="IPR003439">
    <property type="entry name" value="ABC_transporter-like_ATP-bd"/>
</dbReference>
<gene>
    <name evidence="6" type="ORF">BDK89_0126</name>
</gene>
<comment type="caution">
    <text evidence="6">The sequence shown here is derived from an EMBL/GenBank/DDBJ whole genome shotgun (WGS) entry which is preliminary data.</text>
</comment>
<dbReference type="AlphaFoldDB" id="A0A4R7HUF4"/>
<keyword evidence="2" id="KW-0547">Nucleotide-binding</keyword>
<dbReference type="InterPro" id="IPR027417">
    <property type="entry name" value="P-loop_NTPase"/>
</dbReference>
<evidence type="ECO:0000256" key="3">
    <source>
        <dbReference type="ARBA" id="ARBA00022840"/>
    </source>
</evidence>
<reference evidence="6 7" key="1">
    <citation type="submission" date="2019-03" db="EMBL/GenBank/DDBJ databases">
        <title>Sequencing the genomes of 1000 actinobacteria strains.</title>
        <authorList>
            <person name="Klenk H.-P."/>
        </authorList>
    </citation>
    <scope>NUCLEOTIDE SEQUENCE [LARGE SCALE GENOMIC DNA]</scope>
    <source>
        <strain evidence="6 7">DSM 18936</strain>
    </source>
</reference>
<sequence length="264" mass="28392">MTITTEPTTETSTFAPPQTGAPAAGFAASATDAVKTYGRGDAAVHALDGVTVGFERNRFTAIMGPSGSGKSTLMQAVAGLDTLTSGSVAIGGVELSSLNDKQLTRMRRDKIGFIFQSFNLVPTLTARENILLPLDLAGRKVDRDWLDHVVSTVGMGERLRHRPTELSGGQQQRVAVARALVSRPEIVFGDEPTGNLDSRAGAEVLSFLRTAVRELDQTVVMVTHDPIAASYADRIVFLADGRIVDEMLSPTPDSVLDRMKRFEY</sequence>
<dbReference type="GO" id="GO:0022857">
    <property type="term" value="F:transmembrane transporter activity"/>
    <property type="evidence" value="ECO:0007669"/>
    <property type="project" value="TreeGrafter"/>
</dbReference>
<protein>
    <submittedName>
        <fullName evidence="6">Putative ABC transport system ATP-binding protein</fullName>
    </submittedName>
</protein>
<dbReference type="InterPro" id="IPR015854">
    <property type="entry name" value="ABC_transpr_LolD-like"/>
</dbReference>